<comment type="caution">
    <text evidence="3">The sequence shown here is derived from an EMBL/GenBank/DDBJ whole genome shotgun (WGS) entry which is preliminary data.</text>
</comment>
<sequence>MKTGIFQLQVVPLKDILPHEKFDDNRALPLADKLKADGLLANPIIVARLEHGKFVQLDGMNRLSAFRMMKIPGILAQIIDYQDLENVELGSWVHLFSGKIENMRDHLKKVDGLIVKEGKMDQVRNRYIQSEGLDRLCTLVDKHKNVITVAYNGNLLEKIIRLNDIVAFYANRIERGVLPANAAREDIGFMFKEHPSCDIMSVFPTFARHQIIKVVRQGSLFPAGITRHLIKRRCLNANLPLVFFSHGSIEYQNRELEKMLKNRNFRLYEEPTIYFE</sequence>
<proteinExistence type="predicted"/>
<evidence type="ECO:0000256" key="1">
    <source>
        <dbReference type="ARBA" id="ARBA00022741"/>
    </source>
</evidence>
<reference evidence="3 4" key="1">
    <citation type="journal article" date="2015" name="Nature">
        <title>rRNA introns, odd ribosomes, and small enigmatic genomes across a large radiation of phyla.</title>
        <authorList>
            <person name="Brown C.T."/>
            <person name="Hug L.A."/>
            <person name="Thomas B.C."/>
            <person name="Sharon I."/>
            <person name="Castelle C.J."/>
            <person name="Singh A."/>
            <person name="Wilkins M.J."/>
            <person name="Williams K.H."/>
            <person name="Banfield J.F."/>
        </authorList>
    </citation>
    <scope>NUCLEOTIDE SEQUENCE [LARGE SCALE GENOMIC DNA]</scope>
</reference>
<name>A0A0G1DIZ2_9BACT</name>
<evidence type="ECO:0000313" key="4">
    <source>
        <dbReference type="Proteomes" id="UP000034894"/>
    </source>
</evidence>
<evidence type="ECO:0000256" key="2">
    <source>
        <dbReference type="ARBA" id="ARBA00022840"/>
    </source>
</evidence>
<dbReference type="GO" id="GO:0005524">
    <property type="term" value="F:ATP binding"/>
    <property type="evidence" value="ECO:0007669"/>
    <property type="project" value="UniProtKB-KW"/>
</dbReference>
<protein>
    <recommendedName>
        <fullName evidence="5">ParB/Sulfiredoxin domain-containing protein</fullName>
    </recommendedName>
</protein>
<evidence type="ECO:0000313" key="3">
    <source>
        <dbReference type="EMBL" id="KKS97562.1"/>
    </source>
</evidence>
<dbReference type="EMBL" id="LCFP01000007">
    <property type="protein sequence ID" value="KKS97562.1"/>
    <property type="molecule type" value="Genomic_DNA"/>
</dbReference>
<dbReference type="Gene3D" id="3.90.1530.10">
    <property type="entry name" value="Conserved hypothetical protein from pyrococcus furiosus pfu- 392566-001, ParB domain"/>
    <property type="match status" value="1"/>
</dbReference>
<keyword evidence="2" id="KW-0067">ATP-binding</keyword>
<keyword evidence="1" id="KW-0547">Nucleotide-binding</keyword>
<dbReference type="Proteomes" id="UP000034894">
    <property type="component" value="Unassembled WGS sequence"/>
</dbReference>
<dbReference type="AlphaFoldDB" id="A0A0G1DIZ2"/>
<dbReference type="SUPFAM" id="SSF110849">
    <property type="entry name" value="ParB/Sulfiredoxin"/>
    <property type="match status" value="1"/>
</dbReference>
<organism evidence="3 4">
    <name type="scientific">Candidatus Gottesmanbacteria bacterium GW2011_GWA2_43_14</name>
    <dbReference type="NCBI Taxonomy" id="1618443"/>
    <lineage>
        <taxon>Bacteria</taxon>
        <taxon>Candidatus Gottesmaniibacteriota</taxon>
    </lineage>
</organism>
<dbReference type="STRING" id="1618443.UV73_C0007G0005"/>
<dbReference type="Gene3D" id="3.30.1760.10">
    <property type="entry name" value="Conserved hypothetical protein from pyrococcus furiosus pfu- 392566-001, domain 2"/>
    <property type="match status" value="1"/>
</dbReference>
<accession>A0A0G1DIZ2</accession>
<dbReference type="InterPro" id="IPR023098">
    <property type="entry name" value="SerK/SbnI_C"/>
</dbReference>
<dbReference type="InterPro" id="IPR036086">
    <property type="entry name" value="ParB/Sulfiredoxin_sf"/>
</dbReference>
<evidence type="ECO:0008006" key="5">
    <source>
        <dbReference type="Google" id="ProtNLM"/>
    </source>
</evidence>
<gene>
    <name evidence="3" type="ORF">UV73_C0007G0005</name>
</gene>